<feature type="transmembrane region" description="Helical" evidence="1">
    <location>
        <begin position="223"/>
        <end position="244"/>
    </location>
</feature>
<keyword evidence="1" id="KW-0812">Transmembrane</keyword>
<dbReference type="RefSeq" id="WP_273740358.1">
    <property type="nucleotide sequence ID" value="NZ_JAQIVI010000382.1"/>
</dbReference>
<dbReference type="Proteomes" id="UP001596383">
    <property type="component" value="Unassembled WGS sequence"/>
</dbReference>
<name>A0ABD5SQZ4_9EURY</name>
<comment type="caution">
    <text evidence="2">The sequence shown here is derived from an EMBL/GenBank/DDBJ whole genome shotgun (WGS) entry which is preliminary data.</text>
</comment>
<dbReference type="EMBL" id="JBHSWV010000382">
    <property type="protein sequence ID" value="MFC6767473.1"/>
    <property type="molecule type" value="Genomic_DNA"/>
</dbReference>
<protein>
    <recommendedName>
        <fullName evidence="4">PGF-CTERM sorting domain-containing protein</fullName>
    </recommendedName>
</protein>
<keyword evidence="1" id="KW-0472">Membrane</keyword>
<keyword evidence="3" id="KW-1185">Reference proteome</keyword>
<sequence length="248" mass="24805">MSNQFSAVQRLGFVLLVAAVATVGLAAIGGAQTSDYETNGTVELTNSTEPITVSVDWNESAASTDSATVTFENETAAANAGDVTGDLESETLNGTVLNLSTVHPAGSYDVALNQSEAGTVSVASSAIADDGTVDLSGETSGNLTTDDTVDSLTFSADTLYTDSISADAGNTTDAEYNQTGTVLELGNEYRVVVTGPDSAIDSASIEDSSGFLGGVFPSGGGDLGGGMLAGLAVIGLAVIGAAVYTMRD</sequence>
<accession>A0ABD5SQZ4</accession>
<proteinExistence type="predicted"/>
<reference evidence="2 3" key="1">
    <citation type="journal article" date="2019" name="Int. J. Syst. Evol. Microbiol.">
        <title>The Global Catalogue of Microorganisms (GCM) 10K type strain sequencing project: providing services to taxonomists for standard genome sequencing and annotation.</title>
        <authorList>
            <consortium name="The Broad Institute Genomics Platform"/>
            <consortium name="The Broad Institute Genome Sequencing Center for Infectious Disease"/>
            <person name="Wu L."/>
            <person name="Ma J."/>
        </authorList>
    </citation>
    <scope>NUCLEOTIDE SEQUENCE [LARGE SCALE GENOMIC DNA]</scope>
    <source>
        <strain evidence="2 3">LMG 29247</strain>
    </source>
</reference>
<evidence type="ECO:0000256" key="1">
    <source>
        <dbReference type="SAM" id="Phobius"/>
    </source>
</evidence>
<organism evidence="2 3">
    <name type="scientific">Natrinema soli</name>
    <dbReference type="NCBI Taxonomy" id="1930624"/>
    <lineage>
        <taxon>Archaea</taxon>
        <taxon>Methanobacteriati</taxon>
        <taxon>Methanobacteriota</taxon>
        <taxon>Stenosarchaea group</taxon>
        <taxon>Halobacteria</taxon>
        <taxon>Halobacteriales</taxon>
        <taxon>Natrialbaceae</taxon>
        <taxon>Natrinema</taxon>
    </lineage>
</organism>
<dbReference type="AlphaFoldDB" id="A0ABD5SQZ4"/>
<keyword evidence="1" id="KW-1133">Transmembrane helix</keyword>
<evidence type="ECO:0000313" key="2">
    <source>
        <dbReference type="EMBL" id="MFC6767473.1"/>
    </source>
</evidence>
<evidence type="ECO:0000313" key="3">
    <source>
        <dbReference type="Proteomes" id="UP001596383"/>
    </source>
</evidence>
<evidence type="ECO:0008006" key="4">
    <source>
        <dbReference type="Google" id="ProtNLM"/>
    </source>
</evidence>
<gene>
    <name evidence="2" type="ORF">ACFQE6_21525</name>
</gene>